<feature type="non-terminal residue" evidence="1">
    <location>
        <position position="30"/>
    </location>
</feature>
<dbReference type="EMBL" id="CAJOBD010065366">
    <property type="protein sequence ID" value="CAF4396066.1"/>
    <property type="molecule type" value="Genomic_DNA"/>
</dbReference>
<evidence type="ECO:0000313" key="2">
    <source>
        <dbReference type="Proteomes" id="UP000663836"/>
    </source>
</evidence>
<sequence length="30" mass="3246">MATAVPSSLDLSDRQSLAILIATQRRTDKS</sequence>
<reference evidence="1" key="1">
    <citation type="submission" date="2021-02" db="EMBL/GenBank/DDBJ databases">
        <authorList>
            <person name="Nowell W R."/>
        </authorList>
    </citation>
    <scope>NUCLEOTIDE SEQUENCE</scope>
</reference>
<name>A0A820P1H4_9BILA</name>
<comment type="caution">
    <text evidence="1">The sequence shown here is derived from an EMBL/GenBank/DDBJ whole genome shotgun (WGS) entry which is preliminary data.</text>
</comment>
<gene>
    <name evidence="1" type="ORF">JBS370_LOCUS43305</name>
</gene>
<accession>A0A820P1H4</accession>
<organism evidence="1 2">
    <name type="scientific">Rotaria sordida</name>
    <dbReference type="NCBI Taxonomy" id="392033"/>
    <lineage>
        <taxon>Eukaryota</taxon>
        <taxon>Metazoa</taxon>
        <taxon>Spiralia</taxon>
        <taxon>Gnathifera</taxon>
        <taxon>Rotifera</taxon>
        <taxon>Eurotatoria</taxon>
        <taxon>Bdelloidea</taxon>
        <taxon>Philodinida</taxon>
        <taxon>Philodinidae</taxon>
        <taxon>Rotaria</taxon>
    </lineage>
</organism>
<dbReference type="Proteomes" id="UP000663836">
    <property type="component" value="Unassembled WGS sequence"/>
</dbReference>
<evidence type="ECO:0000313" key="1">
    <source>
        <dbReference type="EMBL" id="CAF4396066.1"/>
    </source>
</evidence>
<dbReference type="AlphaFoldDB" id="A0A820P1H4"/>
<protein>
    <submittedName>
        <fullName evidence="1">Uncharacterized protein</fullName>
    </submittedName>
</protein>
<proteinExistence type="predicted"/>